<protein>
    <submittedName>
        <fullName evidence="1">Uncharacterized protein</fullName>
    </submittedName>
</protein>
<evidence type="ECO:0000313" key="1">
    <source>
        <dbReference type="EMBL" id="KAL3702017.1"/>
    </source>
</evidence>
<evidence type="ECO:0000313" key="2">
    <source>
        <dbReference type="Proteomes" id="UP001633002"/>
    </source>
</evidence>
<comment type="caution">
    <text evidence="1">The sequence shown here is derived from an EMBL/GenBank/DDBJ whole genome shotgun (WGS) entry which is preliminary data.</text>
</comment>
<proteinExistence type="predicted"/>
<reference evidence="1 2" key="1">
    <citation type="submission" date="2024-09" db="EMBL/GenBank/DDBJ databases">
        <title>Chromosome-scale assembly of Riccia sorocarpa.</title>
        <authorList>
            <person name="Paukszto L."/>
        </authorList>
    </citation>
    <scope>NUCLEOTIDE SEQUENCE [LARGE SCALE GENOMIC DNA]</scope>
    <source>
        <strain evidence="1">LP-2024</strain>
        <tissue evidence="1">Aerial parts of the thallus</tissue>
    </source>
</reference>
<keyword evidence="2" id="KW-1185">Reference proteome</keyword>
<dbReference type="AlphaFoldDB" id="A0ABD3IEE0"/>
<accession>A0ABD3IEE0</accession>
<organism evidence="1 2">
    <name type="scientific">Riccia sorocarpa</name>
    <dbReference type="NCBI Taxonomy" id="122646"/>
    <lineage>
        <taxon>Eukaryota</taxon>
        <taxon>Viridiplantae</taxon>
        <taxon>Streptophyta</taxon>
        <taxon>Embryophyta</taxon>
        <taxon>Marchantiophyta</taxon>
        <taxon>Marchantiopsida</taxon>
        <taxon>Marchantiidae</taxon>
        <taxon>Marchantiales</taxon>
        <taxon>Ricciaceae</taxon>
        <taxon>Riccia</taxon>
    </lineage>
</organism>
<gene>
    <name evidence="1" type="ORF">R1sor_020039</name>
</gene>
<dbReference type="Proteomes" id="UP001633002">
    <property type="component" value="Unassembled WGS sequence"/>
</dbReference>
<sequence length="146" mass="15930">MKLTELTPTRWGSAEPASDKWWNSRDDLHDVPVTTRLVYEGEKFDNSSLGASLNWSDIQGLVEVSLRNFGARSRSDYLVLTSEVVLGLILPNGDDGVRDDGIDGMTIMVVNLMAAIGTKPHRNGYFREDGAAASGGCQGVLRESDQ</sequence>
<name>A0ABD3IEE0_9MARC</name>
<dbReference type="EMBL" id="JBJQOH010000001">
    <property type="protein sequence ID" value="KAL3702017.1"/>
    <property type="molecule type" value="Genomic_DNA"/>
</dbReference>